<protein>
    <recommendedName>
        <fullName evidence="3">YcxB-like protein domain-containing protein</fullName>
    </recommendedName>
</protein>
<reference evidence="2" key="1">
    <citation type="journal article" date="2015" name="Nature">
        <title>Complex archaea that bridge the gap between prokaryotes and eukaryotes.</title>
        <authorList>
            <person name="Spang A."/>
            <person name="Saw J.H."/>
            <person name="Jorgensen S.L."/>
            <person name="Zaremba-Niedzwiedzka K."/>
            <person name="Martijn J."/>
            <person name="Lind A.E."/>
            <person name="van Eijk R."/>
            <person name="Schleper C."/>
            <person name="Guy L."/>
            <person name="Ettema T.J."/>
        </authorList>
    </citation>
    <scope>NUCLEOTIDE SEQUENCE</scope>
</reference>
<gene>
    <name evidence="2" type="ORF">LCGC14_0679020</name>
</gene>
<keyword evidence="1" id="KW-0812">Transmembrane</keyword>
<evidence type="ECO:0008006" key="3">
    <source>
        <dbReference type="Google" id="ProtNLM"/>
    </source>
</evidence>
<keyword evidence="1" id="KW-0472">Membrane</keyword>
<feature type="transmembrane region" description="Helical" evidence="1">
    <location>
        <begin position="35"/>
        <end position="54"/>
    </location>
</feature>
<name>A0A0F9TA69_9ZZZZ</name>
<accession>A0A0F9TA69</accession>
<proteinExistence type="predicted"/>
<dbReference type="InterPro" id="IPR009883">
    <property type="entry name" value="YgfX"/>
</dbReference>
<feature type="transmembrane region" description="Helical" evidence="1">
    <location>
        <begin position="12"/>
        <end position="29"/>
    </location>
</feature>
<evidence type="ECO:0000313" key="2">
    <source>
        <dbReference type="EMBL" id="KKN45846.1"/>
    </source>
</evidence>
<evidence type="ECO:0000256" key="1">
    <source>
        <dbReference type="SAM" id="Phobius"/>
    </source>
</evidence>
<dbReference type="AlphaFoldDB" id="A0A0F9TA69"/>
<keyword evidence="1" id="KW-1133">Transmembrane helix</keyword>
<organism evidence="2">
    <name type="scientific">marine sediment metagenome</name>
    <dbReference type="NCBI Taxonomy" id="412755"/>
    <lineage>
        <taxon>unclassified sequences</taxon>
        <taxon>metagenomes</taxon>
        <taxon>ecological metagenomes</taxon>
    </lineage>
</organism>
<sequence>MNVTIHDSHYSYLYTLSIHLVTVVLLIASYHLLPWYLLVILLLLLVVNYFYVAVERSREQTQKLPLQLYLNKEHDWFIDDVYKNKIGPLKLVSSIQFPLFIMLYLSTSEDKQHLLIFRDAVSIDDWRKLRAVLRDPQLWPE</sequence>
<dbReference type="EMBL" id="LAZR01001363">
    <property type="protein sequence ID" value="KKN45846.1"/>
    <property type="molecule type" value="Genomic_DNA"/>
</dbReference>
<dbReference type="Pfam" id="PF07254">
    <property type="entry name" value="Cpta_toxin"/>
    <property type="match status" value="1"/>
</dbReference>
<comment type="caution">
    <text evidence="2">The sequence shown here is derived from an EMBL/GenBank/DDBJ whole genome shotgun (WGS) entry which is preliminary data.</text>
</comment>